<name>A0ACD0P2B6_9BASI</name>
<protein>
    <submittedName>
        <fullName evidence="1">Uncharacterized protein</fullName>
    </submittedName>
</protein>
<proteinExistence type="predicted"/>
<feature type="non-terminal residue" evidence="1">
    <location>
        <position position="260"/>
    </location>
</feature>
<gene>
    <name evidence="1" type="ORF">IE53DRAFT_303795</name>
</gene>
<sequence length="260" mass="29100">PPSPTLSSTTRASIDLPSGRPPVLITRADLRNSLQAYEKLLSTSKAYTNTMLLMAKASSDLAAALEECARVKGAHESGSGLQAASGLHYLKSNYEQVLCDTFWKDFSIPLLSHYDTYKSSCTERQMSHDKAISEKSRQLKETESRNLREGRRKERDLNSFRRALADLQSKVDEIDDLKSQYYHEVLESEEEVWEFILAKVALVVRSQIEISERISSKGLSDPILEPMLSTIPDPFDSYGPPKQDDQIFSILPPTSLLASA</sequence>
<dbReference type="Proteomes" id="UP000245626">
    <property type="component" value="Unassembled WGS sequence"/>
</dbReference>
<keyword evidence="2" id="KW-1185">Reference proteome</keyword>
<feature type="non-terminal residue" evidence="1">
    <location>
        <position position="1"/>
    </location>
</feature>
<accession>A0ACD0P2B6</accession>
<evidence type="ECO:0000313" key="2">
    <source>
        <dbReference type="Proteomes" id="UP000245626"/>
    </source>
</evidence>
<evidence type="ECO:0000313" key="1">
    <source>
        <dbReference type="EMBL" id="PWN52141.1"/>
    </source>
</evidence>
<reference evidence="1 2" key="1">
    <citation type="journal article" date="2018" name="Mol. Biol. Evol.">
        <title>Broad Genomic Sampling Reveals a Smut Pathogenic Ancestry of the Fungal Clade Ustilaginomycotina.</title>
        <authorList>
            <person name="Kijpornyongpan T."/>
            <person name="Mondo S.J."/>
            <person name="Barry K."/>
            <person name="Sandor L."/>
            <person name="Lee J."/>
            <person name="Lipzen A."/>
            <person name="Pangilinan J."/>
            <person name="LaButti K."/>
            <person name="Hainaut M."/>
            <person name="Henrissat B."/>
            <person name="Grigoriev I.V."/>
            <person name="Spatafora J.W."/>
            <person name="Aime M.C."/>
        </authorList>
    </citation>
    <scope>NUCLEOTIDE SEQUENCE [LARGE SCALE GENOMIC DNA]</scope>
    <source>
        <strain evidence="1 2">SA 807</strain>
    </source>
</reference>
<organism evidence="1 2">
    <name type="scientific">Violaceomyces palustris</name>
    <dbReference type="NCBI Taxonomy" id="1673888"/>
    <lineage>
        <taxon>Eukaryota</taxon>
        <taxon>Fungi</taxon>
        <taxon>Dikarya</taxon>
        <taxon>Basidiomycota</taxon>
        <taxon>Ustilaginomycotina</taxon>
        <taxon>Ustilaginomycetes</taxon>
        <taxon>Violaceomycetales</taxon>
        <taxon>Violaceomycetaceae</taxon>
        <taxon>Violaceomyces</taxon>
    </lineage>
</organism>
<dbReference type="EMBL" id="KZ819794">
    <property type="protein sequence ID" value="PWN52141.1"/>
    <property type="molecule type" value="Genomic_DNA"/>
</dbReference>